<dbReference type="EMBL" id="MU251520">
    <property type="protein sequence ID" value="KAG9233004.1"/>
    <property type="molecule type" value="Genomic_DNA"/>
</dbReference>
<gene>
    <name evidence="3" type="ORF">BJ875DRAFT_544097</name>
</gene>
<dbReference type="OrthoDB" id="62952at2759"/>
<feature type="compositionally biased region" description="Basic and acidic residues" evidence="1">
    <location>
        <begin position="415"/>
        <end position="440"/>
    </location>
</feature>
<accession>A0A9P7YG16</accession>
<name>A0A9P7YG16_9HELO</name>
<organism evidence="3 4">
    <name type="scientific">Amylocarpus encephaloides</name>
    <dbReference type="NCBI Taxonomy" id="45428"/>
    <lineage>
        <taxon>Eukaryota</taxon>
        <taxon>Fungi</taxon>
        <taxon>Dikarya</taxon>
        <taxon>Ascomycota</taxon>
        <taxon>Pezizomycotina</taxon>
        <taxon>Leotiomycetes</taxon>
        <taxon>Helotiales</taxon>
        <taxon>Helotiales incertae sedis</taxon>
        <taxon>Amylocarpus</taxon>
    </lineage>
</organism>
<feature type="compositionally biased region" description="Basic residues" evidence="1">
    <location>
        <begin position="449"/>
        <end position="460"/>
    </location>
</feature>
<proteinExistence type="predicted"/>
<comment type="caution">
    <text evidence="3">The sequence shown here is derived from an EMBL/GenBank/DDBJ whole genome shotgun (WGS) entry which is preliminary data.</text>
</comment>
<dbReference type="Proteomes" id="UP000824998">
    <property type="component" value="Unassembled WGS sequence"/>
</dbReference>
<keyword evidence="4" id="KW-1185">Reference proteome</keyword>
<evidence type="ECO:0000313" key="3">
    <source>
        <dbReference type="EMBL" id="KAG9233004.1"/>
    </source>
</evidence>
<dbReference type="PANTHER" id="PTHR38790">
    <property type="entry name" value="2EXR DOMAIN-CONTAINING PROTEIN-RELATED"/>
    <property type="match status" value="1"/>
</dbReference>
<evidence type="ECO:0000256" key="1">
    <source>
        <dbReference type="SAM" id="MobiDB-lite"/>
    </source>
</evidence>
<dbReference type="AlphaFoldDB" id="A0A9P7YG16"/>
<evidence type="ECO:0000259" key="2">
    <source>
        <dbReference type="Pfam" id="PF24864"/>
    </source>
</evidence>
<feature type="region of interest" description="Disordered" evidence="1">
    <location>
        <begin position="415"/>
        <end position="460"/>
    </location>
</feature>
<sequence length="460" mass="53243">MEDSQFESPEAASKSVVVEVSNLAGLKVLSLKVPTRALPPTLITLPPELRRKIYTYTLSAQISPYHLRHVSHCPLRSRTDASEPPPFINSRLTFPYMGTSLTMEDLNRATASCKEINTHRCACAKRHHGLGLLLVCRKVHREAVGVFYSSNTFYFTNGYEFLGFYYSTRPELRNLIKGISIVDPESPDASVRLQASGKDALGTLWNTLLGLEGLETLEFRPEHVLYYGIRVMELWDKRDVEITLVLVRHSPQLNERLFQDIWIKVGEPLQKTTTRHVQKHKAAKAIRDQSEWFRVIVRKCQVSAREKLASMLDERRKDLNVTLDSIEVEIQLQGEMLTKTIELMGQPNTTSVRLQLAKDERRYNADRIARGLRTRTQEDVYEKVQERQKNSAATKLAEEEYNALRRENDRILDQEWSERRRPEEEERLKGARKKEVEGRRKSALGYRQKERKRVSSPRKK</sequence>
<dbReference type="Pfam" id="PF24864">
    <property type="entry name" value="DUF7730"/>
    <property type="match status" value="1"/>
</dbReference>
<dbReference type="InterPro" id="IPR056632">
    <property type="entry name" value="DUF7730"/>
</dbReference>
<feature type="domain" description="DUF7730" evidence="2">
    <location>
        <begin position="44"/>
        <end position="218"/>
    </location>
</feature>
<evidence type="ECO:0000313" key="4">
    <source>
        <dbReference type="Proteomes" id="UP000824998"/>
    </source>
</evidence>
<reference evidence="3" key="1">
    <citation type="journal article" date="2021" name="IMA Fungus">
        <title>Genomic characterization of three marine fungi, including Emericellopsis atlantica sp. nov. with signatures of a generalist lifestyle and marine biomass degradation.</title>
        <authorList>
            <person name="Hagestad O.C."/>
            <person name="Hou L."/>
            <person name="Andersen J.H."/>
            <person name="Hansen E.H."/>
            <person name="Altermark B."/>
            <person name="Li C."/>
            <person name="Kuhnert E."/>
            <person name="Cox R.J."/>
            <person name="Crous P.W."/>
            <person name="Spatafora J.W."/>
            <person name="Lail K."/>
            <person name="Amirebrahimi M."/>
            <person name="Lipzen A."/>
            <person name="Pangilinan J."/>
            <person name="Andreopoulos W."/>
            <person name="Hayes R.D."/>
            <person name="Ng V."/>
            <person name="Grigoriev I.V."/>
            <person name="Jackson S.A."/>
            <person name="Sutton T.D.S."/>
            <person name="Dobson A.D.W."/>
            <person name="Rama T."/>
        </authorList>
    </citation>
    <scope>NUCLEOTIDE SEQUENCE</scope>
    <source>
        <strain evidence="3">TRa018bII</strain>
    </source>
</reference>
<protein>
    <recommendedName>
        <fullName evidence="2">DUF7730 domain-containing protein</fullName>
    </recommendedName>
</protein>